<proteinExistence type="predicted"/>
<keyword evidence="3" id="KW-0863">Zinc-finger</keyword>
<evidence type="ECO:0000259" key="4">
    <source>
        <dbReference type="PROSITE" id="PS50103"/>
    </source>
</evidence>
<dbReference type="Proteomes" id="UP000230423">
    <property type="component" value="Unassembled WGS sequence"/>
</dbReference>
<protein>
    <recommendedName>
        <fullName evidence="4">C3H1-type domain-containing protein</fullName>
    </recommendedName>
</protein>
<dbReference type="Gene3D" id="2.30.30.1190">
    <property type="match status" value="1"/>
</dbReference>
<keyword evidence="2" id="KW-0539">Nucleus</keyword>
<feature type="zinc finger region" description="C3H1-type" evidence="3">
    <location>
        <begin position="121"/>
        <end position="147"/>
    </location>
</feature>
<gene>
    <name evidence="5" type="ORF">TELCIR_24197</name>
</gene>
<reference evidence="5 6" key="1">
    <citation type="submission" date="2015-09" db="EMBL/GenBank/DDBJ databases">
        <title>Draft genome of the parasitic nematode Teladorsagia circumcincta isolate WARC Sus (inbred).</title>
        <authorList>
            <person name="Mitreva M."/>
        </authorList>
    </citation>
    <scope>NUCLEOTIDE SEQUENCE [LARGE SCALE GENOMIC DNA]</scope>
    <source>
        <strain evidence="5 6">S</strain>
    </source>
</reference>
<comment type="subcellular location">
    <subcellularLocation>
        <location evidence="1">Nucleus</location>
    </subcellularLocation>
</comment>
<dbReference type="AlphaFoldDB" id="A0A2G9T8Z3"/>
<dbReference type="Pfam" id="PF00642">
    <property type="entry name" value="zf-CCCH"/>
    <property type="match status" value="1"/>
</dbReference>
<feature type="non-terminal residue" evidence="5">
    <location>
        <position position="161"/>
    </location>
</feature>
<keyword evidence="3" id="KW-0862">Zinc</keyword>
<dbReference type="SMART" id="SM00356">
    <property type="entry name" value="ZnF_C3H1"/>
    <property type="match status" value="1"/>
</dbReference>
<evidence type="ECO:0000256" key="1">
    <source>
        <dbReference type="ARBA" id="ARBA00004123"/>
    </source>
</evidence>
<keyword evidence="3" id="KW-0479">Metal-binding</keyword>
<feature type="domain" description="C3H1-type" evidence="4">
    <location>
        <begin position="121"/>
        <end position="147"/>
    </location>
</feature>
<dbReference type="GO" id="GO:0000978">
    <property type="term" value="F:RNA polymerase II cis-regulatory region sequence-specific DNA binding"/>
    <property type="evidence" value="ECO:0007669"/>
    <property type="project" value="TreeGrafter"/>
</dbReference>
<dbReference type="OrthoDB" id="5842926at2759"/>
<evidence type="ECO:0000256" key="2">
    <source>
        <dbReference type="ARBA" id="ARBA00023242"/>
    </source>
</evidence>
<keyword evidence="6" id="KW-1185">Reference proteome</keyword>
<dbReference type="PANTHER" id="PTHR46297">
    <property type="entry name" value="ZINC FINGER CCCH-TYPE WITH G PATCH DOMAIN-CONTAINING PROTEIN"/>
    <property type="match status" value="1"/>
</dbReference>
<dbReference type="GO" id="GO:0001227">
    <property type="term" value="F:DNA-binding transcription repressor activity, RNA polymerase II-specific"/>
    <property type="evidence" value="ECO:0007669"/>
    <property type="project" value="TreeGrafter"/>
</dbReference>
<dbReference type="PROSITE" id="PS50103">
    <property type="entry name" value="ZF_C3H1"/>
    <property type="match status" value="1"/>
</dbReference>
<evidence type="ECO:0000313" key="5">
    <source>
        <dbReference type="EMBL" id="PIO54441.1"/>
    </source>
</evidence>
<dbReference type="GO" id="GO:0005634">
    <property type="term" value="C:nucleus"/>
    <property type="evidence" value="ECO:0007669"/>
    <property type="project" value="UniProtKB-SubCell"/>
</dbReference>
<dbReference type="PANTHER" id="PTHR46297:SF1">
    <property type="entry name" value="ZINC FINGER CCCH-TYPE WITH G PATCH DOMAIN-CONTAINING PROTEIN"/>
    <property type="match status" value="1"/>
</dbReference>
<feature type="non-terminal residue" evidence="5">
    <location>
        <position position="1"/>
    </location>
</feature>
<evidence type="ECO:0000313" key="6">
    <source>
        <dbReference type="Proteomes" id="UP000230423"/>
    </source>
</evidence>
<sequence length="161" mass="17763">IALIDAQLSANEGSEERASLIEMREDLVELVQLLKEQAEEEAAARADGNNEIFMEGSLADNSLGVNVPDEFDDFIGMRCMAPYPSANLHVSHHAAVILEVLPLDPVKGLQARVLYSHPMVNGMRPCSHYLAGTCRFEGKCKFSHGEIVSMADLNEYKEPDF</sequence>
<dbReference type="InterPro" id="IPR000571">
    <property type="entry name" value="Znf_CCCH"/>
</dbReference>
<accession>A0A2G9T8Z3</accession>
<dbReference type="GO" id="GO:0008270">
    <property type="term" value="F:zinc ion binding"/>
    <property type="evidence" value="ECO:0007669"/>
    <property type="project" value="UniProtKB-KW"/>
</dbReference>
<organism evidence="5 6">
    <name type="scientific">Teladorsagia circumcincta</name>
    <name type="common">Brown stomach worm</name>
    <name type="synonym">Ostertagia circumcincta</name>
    <dbReference type="NCBI Taxonomy" id="45464"/>
    <lineage>
        <taxon>Eukaryota</taxon>
        <taxon>Metazoa</taxon>
        <taxon>Ecdysozoa</taxon>
        <taxon>Nematoda</taxon>
        <taxon>Chromadorea</taxon>
        <taxon>Rhabditida</taxon>
        <taxon>Rhabditina</taxon>
        <taxon>Rhabditomorpha</taxon>
        <taxon>Strongyloidea</taxon>
        <taxon>Trichostrongylidae</taxon>
        <taxon>Teladorsagia</taxon>
    </lineage>
</organism>
<dbReference type="EMBL" id="KZ396784">
    <property type="protein sequence ID" value="PIO54441.1"/>
    <property type="molecule type" value="Genomic_DNA"/>
</dbReference>
<evidence type="ECO:0000256" key="3">
    <source>
        <dbReference type="PROSITE-ProRule" id="PRU00723"/>
    </source>
</evidence>
<name>A0A2G9T8Z3_TELCI</name>